<accession>X1D1D7</accession>
<dbReference type="Pfam" id="PF00352">
    <property type="entry name" value="TBP"/>
    <property type="match status" value="1"/>
</dbReference>
<keyword evidence="2" id="KW-0238">DNA-binding</keyword>
<dbReference type="EMBL" id="BART01021326">
    <property type="protein sequence ID" value="GAG98922.1"/>
    <property type="molecule type" value="Genomic_DNA"/>
</dbReference>
<dbReference type="Gene3D" id="3.30.310.10">
    <property type="entry name" value="TATA-Binding Protein"/>
    <property type="match status" value="1"/>
</dbReference>
<protein>
    <submittedName>
        <fullName evidence="4">Uncharacterized protein</fullName>
    </submittedName>
</protein>
<evidence type="ECO:0000256" key="3">
    <source>
        <dbReference type="ARBA" id="ARBA00023163"/>
    </source>
</evidence>
<reference evidence="4" key="1">
    <citation type="journal article" date="2014" name="Front. Microbiol.">
        <title>High frequency of phylogenetically diverse reductive dehalogenase-homologous genes in deep subseafloor sedimentary metagenomes.</title>
        <authorList>
            <person name="Kawai M."/>
            <person name="Futagami T."/>
            <person name="Toyoda A."/>
            <person name="Takaki Y."/>
            <person name="Nishi S."/>
            <person name="Hori S."/>
            <person name="Arai W."/>
            <person name="Tsubouchi T."/>
            <person name="Morono Y."/>
            <person name="Uchiyama I."/>
            <person name="Ito T."/>
            <person name="Fujiyama A."/>
            <person name="Inagaki F."/>
            <person name="Takami H."/>
        </authorList>
    </citation>
    <scope>NUCLEOTIDE SEQUENCE</scope>
    <source>
        <strain evidence="4">Expedition CK06-06</strain>
    </source>
</reference>
<dbReference type="SUPFAM" id="SSF55945">
    <property type="entry name" value="TATA-box binding protein-like"/>
    <property type="match status" value="1"/>
</dbReference>
<sequence length="49" mass="5591">MIFGSGKIVITGAKFEDQVPEAAKKIMGRLYDLDLLDIEKIDVYDDDDW</sequence>
<dbReference type="AlphaFoldDB" id="X1D1D7"/>
<dbReference type="GO" id="GO:0003677">
    <property type="term" value="F:DNA binding"/>
    <property type="evidence" value="ECO:0007669"/>
    <property type="project" value="UniProtKB-KW"/>
</dbReference>
<dbReference type="GO" id="GO:0006352">
    <property type="term" value="P:DNA-templated transcription initiation"/>
    <property type="evidence" value="ECO:0007669"/>
    <property type="project" value="InterPro"/>
</dbReference>
<name>X1D1D7_9ZZZZ</name>
<evidence type="ECO:0000256" key="1">
    <source>
        <dbReference type="ARBA" id="ARBA00005560"/>
    </source>
</evidence>
<evidence type="ECO:0000256" key="2">
    <source>
        <dbReference type="ARBA" id="ARBA00023125"/>
    </source>
</evidence>
<keyword evidence="3" id="KW-0804">Transcription</keyword>
<proteinExistence type="inferred from homology"/>
<organism evidence="4">
    <name type="scientific">marine sediment metagenome</name>
    <dbReference type="NCBI Taxonomy" id="412755"/>
    <lineage>
        <taxon>unclassified sequences</taxon>
        <taxon>metagenomes</taxon>
        <taxon>ecological metagenomes</taxon>
    </lineage>
</organism>
<dbReference type="InterPro" id="IPR000814">
    <property type="entry name" value="TBP"/>
</dbReference>
<dbReference type="InterPro" id="IPR012295">
    <property type="entry name" value="TBP_dom_sf"/>
</dbReference>
<comment type="caution">
    <text evidence="4">The sequence shown here is derived from an EMBL/GenBank/DDBJ whole genome shotgun (WGS) entry which is preliminary data.</text>
</comment>
<comment type="similarity">
    <text evidence="1">Belongs to the TBP family.</text>
</comment>
<gene>
    <name evidence="4" type="ORF">S01H4_39383</name>
</gene>
<evidence type="ECO:0000313" key="4">
    <source>
        <dbReference type="EMBL" id="GAG98922.1"/>
    </source>
</evidence>